<dbReference type="OrthoDB" id="9803632at2"/>
<dbReference type="Pfam" id="PF01040">
    <property type="entry name" value="UbiA"/>
    <property type="match status" value="1"/>
</dbReference>
<keyword evidence="4 6" id="KW-1133">Transmembrane helix</keyword>
<keyword evidence="10" id="KW-1185">Reference proteome</keyword>
<dbReference type="EMBL" id="JAVDRP010000003">
    <property type="protein sequence ID" value="MDR6408654.1"/>
    <property type="molecule type" value="Genomic_DNA"/>
</dbReference>
<evidence type="ECO:0000256" key="5">
    <source>
        <dbReference type="ARBA" id="ARBA00023136"/>
    </source>
</evidence>
<evidence type="ECO:0000256" key="6">
    <source>
        <dbReference type="SAM" id="Phobius"/>
    </source>
</evidence>
<dbReference type="PANTHER" id="PTHR11048">
    <property type="entry name" value="PRENYLTRANSFERASES"/>
    <property type="match status" value="1"/>
</dbReference>
<feature type="transmembrane region" description="Helical" evidence="6">
    <location>
        <begin position="219"/>
        <end position="239"/>
    </location>
</feature>
<organism evidence="8 9">
    <name type="scientific">Paraburkholderia terricola</name>
    <dbReference type="NCBI Taxonomy" id="169427"/>
    <lineage>
        <taxon>Bacteria</taxon>
        <taxon>Pseudomonadati</taxon>
        <taxon>Pseudomonadota</taxon>
        <taxon>Betaproteobacteria</taxon>
        <taxon>Burkholderiales</taxon>
        <taxon>Burkholderiaceae</taxon>
        <taxon>Paraburkholderia</taxon>
    </lineage>
</organism>
<dbReference type="Proteomes" id="UP001264340">
    <property type="component" value="Unassembled WGS sequence"/>
</dbReference>
<sequence length="473" mass="52786">MAAASIPLCVDLDGTLTHSDLLIESFLVLIKKNPLYLFYCVVWLLRGKGYLKAQIASRVAIDVSLLPYNARVVDFLKREQSSGRDLYLCTAGDQRFAEQIASHFGFFKGVMASDESRNLSGTNKAGALLARFGVQGFDYCGNARADVPVWKQARRAIVVGNRHMQAAAQKVNQTTVFFESKRSFLRLALREMRVYQWVKNLLIFVPLLASHRFTNIDTLIAEGVAFLSFCFCASSVYLLNDMLDLDADRRHSRKCKRPFASGELSLVSGIFLMFILLAGSASLAVMLPQSFQFVLACYVVTTLAYSFRLKRVMLVDVFVLAALYTTRIVAGGAAGGVVLSDWLIMFSVMIFLSLAMVKRYTELDKTQRDGKASAAGRGYLTDDMSIVRSFGTAAGYVAVLVLALYMNSADVKVLYQHPHRLWVLFCLLLYWISRIWMVAFRGQMHDDPIVFAIKNRASLFVIALCVLTVLAAM</sequence>
<dbReference type="NCBIfam" id="NF006088">
    <property type="entry name" value="PRK08238.1"/>
    <property type="match status" value="1"/>
</dbReference>
<dbReference type="GeneID" id="301977705"/>
<dbReference type="InterPro" id="IPR044878">
    <property type="entry name" value="UbiA_sf"/>
</dbReference>
<feature type="transmembrane region" description="Helical" evidence="6">
    <location>
        <begin position="260"/>
        <end position="284"/>
    </location>
</feature>
<protein>
    <submittedName>
        <fullName evidence="8">4-hydroxybenzoate polyprenyltransferase</fullName>
    </submittedName>
</protein>
<feature type="transmembrane region" description="Helical" evidence="6">
    <location>
        <begin position="386"/>
        <end position="406"/>
    </location>
</feature>
<dbReference type="Gene3D" id="3.40.50.1000">
    <property type="entry name" value="HAD superfamily/HAD-like"/>
    <property type="match status" value="1"/>
</dbReference>
<evidence type="ECO:0000313" key="10">
    <source>
        <dbReference type="Proteomes" id="UP001264340"/>
    </source>
</evidence>
<comment type="subcellular location">
    <subcellularLocation>
        <location evidence="1">Membrane</location>
        <topology evidence="1">Multi-pass membrane protein</topology>
    </subcellularLocation>
</comment>
<feature type="transmembrane region" description="Helical" evidence="6">
    <location>
        <begin position="290"/>
        <end position="307"/>
    </location>
</feature>
<dbReference type="SUPFAM" id="SSF56784">
    <property type="entry name" value="HAD-like"/>
    <property type="match status" value="1"/>
</dbReference>
<dbReference type="STRING" id="169427.SAMN05192548_100427"/>
<dbReference type="CDD" id="cd13963">
    <property type="entry name" value="PT_UbiA_2"/>
    <property type="match status" value="1"/>
</dbReference>
<evidence type="ECO:0000256" key="2">
    <source>
        <dbReference type="ARBA" id="ARBA00022475"/>
    </source>
</evidence>
<dbReference type="InterPro" id="IPR000537">
    <property type="entry name" value="UbiA_prenyltransferase"/>
</dbReference>
<dbReference type="EMBL" id="FRAB01000004">
    <property type="protein sequence ID" value="SHJ60966.1"/>
    <property type="molecule type" value="Genomic_DNA"/>
</dbReference>
<gene>
    <name evidence="7" type="ORF">J2804_002047</name>
    <name evidence="8" type="ORF">SAMN05192548_100427</name>
</gene>
<dbReference type="InterPro" id="IPR023214">
    <property type="entry name" value="HAD_sf"/>
</dbReference>
<dbReference type="GO" id="GO:0005886">
    <property type="term" value="C:plasma membrane"/>
    <property type="evidence" value="ECO:0007669"/>
    <property type="project" value="TreeGrafter"/>
</dbReference>
<evidence type="ECO:0000313" key="7">
    <source>
        <dbReference type="EMBL" id="MDR6408654.1"/>
    </source>
</evidence>
<dbReference type="Gene3D" id="1.10.357.140">
    <property type="entry name" value="UbiA prenyltransferase"/>
    <property type="match status" value="1"/>
</dbReference>
<accession>A0A1M6KPZ2</accession>
<feature type="transmembrane region" description="Helical" evidence="6">
    <location>
        <begin position="421"/>
        <end position="440"/>
    </location>
</feature>
<feature type="transmembrane region" description="Helical" evidence="6">
    <location>
        <begin position="452"/>
        <end position="472"/>
    </location>
</feature>
<dbReference type="GO" id="GO:0009247">
    <property type="term" value="P:glycolipid biosynthetic process"/>
    <property type="evidence" value="ECO:0007669"/>
    <property type="project" value="TreeGrafter"/>
</dbReference>
<evidence type="ECO:0000313" key="8">
    <source>
        <dbReference type="EMBL" id="SHJ60966.1"/>
    </source>
</evidence>
<dbReference type="PANTHER" id="PTHR11048:SF5">
    <property type="entry name" value="DECAPRENYL-PHOSPHATE PHOSPHORIBOSYLTRANSFERASE"/>
    <property type="match status" value="1"/>
</dbReference>
<dbReference type="RefSeq" id="WP_073427507.1">
    <property type="nucleotide sequence ID" value="NZ_CADFGY010000001.1"/>
</dbReference>
<keyword evidence="8" id="KW-0808">Transferase</keyword>
<dbReference type="InterPro" id="IPR039653">
    <property type="entry name" value="Prenyltransferase"/>
</dbReference>
<evidence type="ECO:0000256" key="4">
    <source>
        <dbReference type="ARBA" id="ARBA00022989"/>
    </source>
</evidence>
<keyword evidence="3 6" id="KW-0812">Transmembrane</keyword>
<dbReference type="InterPro" id="IPR036412">
    <property type="entry name" value="HAD-like_sf"/>
</dbReference>
<evidence type="ECO:0000256" key="3">
    <source>
        <dbReference type="ARBA" id="ARBA00022692"/>
    </source>
</evidence>
<evidence type="ECO:0000313" key="9">
    <source>
        <dbReference type="Proteomes" id="UP000184395"/>
    </source>
</evidence>
<keyword evidence="2" id="KW-1003">Cell membrane</keyword>
<reference evidence="8 9" key="1">
    <citation type="submission" date="2016-11" db="EMBL/GenBank/DDBJ databases">
        <authorList>
            <person name="Jaros S."/>
            <person name="Januszkiewicz K."/>
            <person name="Wedrychowicz H."/>
        </authorList>
    </citation>
    <scope>NUCLEOTIDE SEQUENCE [LARGE SCALE GENOMIC DNA]</scope>
    <source>
        <strain evidence="8 9">LMG 20594</strain>
    </source>
</reference>
<dbReference type="GO" id="GO:0016765">
    <property type="term" value="F:transferase activity, transferring alkyl or aryl (other than methyl) groups"/>
    <property type="evidence" value="ECO:0007669"/>
    <property type="project" value="InterPro"/>
</dbReference>
<reference evidence="7 10" key="2">
    <citation type="submission" date="2023-07" db="EMBL/GenBank/DDBJ databases">
        <title>Sorghum-associated microbial communities from plants grown in Nebraska, USA.</title>
        <authorList>
            <person name="Schachtman D."/>
        </authorList>
    </citation>
    <scope>NUCLEOTIDE SEQUENCE [LARGE SCALE GENOMIC DNA]</scope>
    <source>
        <strain evidence="7 10">DS1316</strain>
    </source>
</reference>
<proteinExistence type="predicted"/>
<name>A0A1M6KPZ2_9BURK</name>
<dbReference type="KEGG" id="pts:CUJ90_05920"/>
<dbReference type="AlphaFoldDB" id="A0A1M6KPZ2"/>
<keyword evidence="5 6" id="KW-0472">Membrane</keyword>
<dbReference type="Proteomes" id="UP000184395">
    <property type="component" value="Unassembled WGS sequence"/>
</dbReference>
<evidence type="ECO:0000256" key="1">
    <source>
        <dbReference type="ARBA" id="ARBA00004141"/>
    </source>
</evidence>